<keyword evidence="2" id="KW-1185">Reference proteome</keyword>
<dbReference type="Gramene" id="mRNA:HanXRQr2_Chr04g0180811">
    <property type="protein sequence ID" value="CDS:HanXRQr2_Chr04g0180811.1"/>
    <property type="gene ID" value="HanXRQr2_Chr04g0180811"/>
</dbReference>
<dbReference type="EMBL" id="MNCJ02000319">
    <property type="protein sequence ID" value="KAF5811385.1"/>
    <property type="molecule type" value="Genomic_DNA"/>
</dbReference>
<comment type="caution">
    <text evidence="1">The sequence shown here is derived from an EMBL/GenBank/DDBJ whole genome shotgun (WGS) entry which is preliminary data.</text>
</comment>
<evidence type="ECO:0000313" key="1">
    <source>
        <dbReference type="EMBL" id="KAF5811385.1"/>
    </source>
</evidence>
<dbReference type="AlphaFoldDB" id="A0A9K3NTI3"/>
<name>A0A9K3NTI3_HELAN</name>
<gene>
    <name evidence="1" type="ORF">HanXRQr2_Chr04g0180811</name>
</gene>
<evidence type="ECO:0000313" key="2">
    <source>
        <dbReference type="Proteomes" id="UP000215914"/>
    </source>
</evidence>
<reference evidence="1" key="1">
    <citation type="journal article" date="2017" name="Nature">
        <title>The sunflower genome provides insights into oil metabolism, flowering and Asterid evolution.</title>
        <authorList>
            <person name="Badouin H."/>
            <person name="Gouzy J."/>
            <person name="Grassa C.J."/>
            <person name="Murat F."/>
            <person name="Staton S.E."/>
            <person name="Cottret L."/>
            <person name="Lelandais-Briere C."/>
            <person name="Owens G.L."/>
            <person name="Carrere S."/>
            <person name="Mayjonade B."/>
            <person name="Legrand L."/>
            <person name="Gill N."/>
            <person name="Kane N.C."/>
            <person name="Bowers J.E."/>
            <person name="Hubner S."/>
            <person name="Bellec A."/>
            <person name="Berard A."/>
            <person name="Berges H."/>
            <person name="Blanchet N."/>
            <person name="Boniface M.C."/>
            <person name="Brunel D."/>
            <person name="Catrice O."/>
            <person name="Chaidir N."/>
            <person name="Claudel C."/>
            <person name="Donnadieu C."/>
            <person name="Faraut T."/>
            <person name="Fievet G."/>
            <person name="Helmstetter N."/>
            <person name="King M."/>
            <person name="Knapp S.J."/>
            <person name="Lai Z."/>
            <person name="Le Paslier M.C."/>
            <person name="Lippi Y."/>
            <person name="Lorenzon L."/>
            <person name="Mandel J.R."/>
            <person name="Marage G."/>
            <person name="Marchand G."/>
            <person name="Marquand E."/>
            <person name="Bret-Mestries E."/>
            <person name="Morien E."/>
            <person name="Nambeesan S."/>
            <person name="Nguyen T."/>
            <person name="Pegot-Espagnet P."/>
            <person name="Pouilly N."/>
            <person name="Raftis F."/>
            <person name="Sallet E."/>
            <person name="Schiex T."/>
            <person name="Thomas J."/>
            <person name="Vandecasteele C."/>
            <person name="Vares D."/>
            <person name="Vear F."/>
            <person name="Vautrin S."/>
            <person name="Crespi M."/>
            <person name="Mangin B."/>
            <person name="Burke J.M."/>
            <person name="Salse J."/>
            <person name="Munos S."/>
            <person name="Vincourt P."/>
            <person name="Rieseberg L.H."/>
            <person name="Langlade N.B."/>
        </authorList>
    </citation>
    <scope>NUCLEOTIDE SEQUENCE</scope>
    <source>
        <tissue evidence="1">Leaves</tissue>
    </source>
</reference>
<reference evidence="1" key="2">
    <citation type="submission" date="2020-06" db="EMBL/GenBank/DDBJ databases">
        <title>Helianthus annuus Genome sequencing and assembly Release 2.</title>
        <authorList>
            <person name="Gouzy J."/>
            <person name="Langlade N."/>
            <person name="Munos S."/>
        </authorList>
    </citation>
    <scope>NUCLEOTIDE SEQUENCE</scope>
    <source>
        <tissue evidence="1">Leaves</tissue>
    </source>
</reference>
<sequence length="119" mass="13625">MWPPTKQAKIVPLLKDLPDNSLHQFEFWMCDPVSDQAVIVCDNEEFRVADVRDLMRFGEANIHLLGRSQIQSDPQYEVCTKSYTAGVAQIILLKMWSGRRGWVETQLFGPYIGNKIPDA</sequence>
<dbReference type="Proteomes" id="UP000215914">
    <property type="component" value="Unassembled WGS sequence"/>
</dbReference>
<accession>A0A9K3NTI3</accession>
<organism evidence="1 2">
    <name type="scientific">Helianthus annuus</name>
    <name type="common">Common sunflower</name>
    <dbReference type="NCBI Taxonomy" id="4232"/>
    <lineage>
        <taxon>Eukaryota</taxon>
        <taxon>Viridiplantae</taxon>
        <taxon>Streptophyta</taxon>
        <taxon>Embryophyta</taxon>
        <taxon>Tracheophyta</taxon>
        <taxon>Spermatophyta</taxon>
        <taxon>Magnoliopsida</taxon>
        <taxon>eudicotyledons</taxon>
        <taxon>Gunneridae</taxon>
        <taxon>Pentapetalae</taxon>
        <taxon>asterids</taxon>
        <taxon>campanulids</taxon>
        <taxon>Asterales</taxon>
        <taxon>Asteraceae</taxon>
        <taxon>Asteroideae</taxon>
        <taxon>Heliantheae alliance</taxon>
        <taxon>Heliantheae</taxon>
        <taxon>Helianthus</taxon>
    </lineage>
</organism>
<protein>
    <submittedName>
        <fullName evidence="1">Uncharacterized protein</fullName>
    </submittedName>
</protein>
<proteinExistence type="predicted"/>